<dbReference type="InterPro" id="IPR029033">
    <property type="entry name" value="His_PPase_superfam"/>
</dbReference>
<dbReference type="AlphaFoldDB" id="A0A0B1TCM3"/>
<accession>A0A0B1TCM3</accession>
<dbReference type="OrthoDB" id="258392at2759"/>
<dbReference type="Gene3D" id="3.40.50.1240">
    <property type="entry name" value="Phosphoglycerate mutase-like"/>
    <property type="match status" value="1"/>
</dbReference>
<keyword evidence="2" id="KW-1185">Reference proteome</keyword>
<organism evidence="1 2">
    <name type="scientific">Oesophagostomum dentatum</name>
    <name type="common">Nodular worm</name>
    <dbReference type="NCBI Taxonomy" id="61180"/>
    <lineage>
        <taxon>Eukaryota</taxon>
        <taxon>Metazoa</taxon>
        <taxon>Ecdysozoa</taxon>
        <taxon>Nematoda</taxon>
        <taxon>Chromadorea</taxon>
        <taxon>Rhabditida</taxon>
        <taxon>Rhabditina</taxon>
        <taxon>Rhabditomorpha</taxon>
        <taxon>Strongyloidea</taxon>
        <taxon>Strongylidae</taxon>
        <taxon>Oesophagostomum</taxon>
    </lineage>
</organism>
<evidence type="ECO:0000313" key="2">
    <source>
        <dbReference type="Proteomes" id="UP000053660"/>
    </source>
</evidence>
<protein>
    <submittedName>
        <fullName evidence="1">Uncharacterized protein</fullName>
    </submittedName>
</protein>
<dbReference type="Proteomes" id="UP000053660">
    <property type="component" value="Unassembled WGS sequence"/>
</dbReference>
<evidence type="ECO:0000313" key="1">
    <source>
        <dbReference type="EMBL" id="KHJ95029.1"/>
    </source>
</evidence>
<name>A0A0B1TCM3_OESDE</name>
<dbReference type="EMBL" id="KN550107">
    <property type="protein sequence ID" value="KHJ95029.1"/>
    <property type="molecule type" value="Genomic_DNA"/>
</dbReference>
<reference evidence="1 2" key="1">
    <citation type="submission" date="2014-03" db="EMBL/GenBank/DDBJ databases">
        <title>Draft genome of the hookworm Oesophagostomum dentatum.</title>
        <authorList>
            <person name="Mitreva M."/>
        </authorList>
    </citation>
    <scope>NUCLEOTIDE SEQUENCE [LARGE SCALE GENOMIC DNA]</scope>
    <source>
        <strain evidence="1 2">OD-Hann</strain>
    </source>
</reference>
<sequence>MSEQAAKYSAQYGKLFKFFEEKTGISNFSFYHIDKIHEIHTELIHNMTEEQPEWIFETWPEYGNRSTMEIVKELYRIQMITGYNSPQKSKVEMQVLT</sequence>
<gene>
    <name evidence="1" type="ORF">OESDEN_05028</name>
</gene>
<proteinExistence type="predicted"/>
<dbReference type="GO" id="GO:0016791">
    <property type="term" value="F:phosphatase activity"/>
    <property type="evidence" value="ECO:0007669"/>
    <property type="project" value="UniProtKB-ARBA"/>
</dbReference>